<dbReference type="EMBL" id="JAPESX010000924">
    <property type="protein sequence ID" value="KAJ8119239.1"/>
    <property type="molecule type" value="Genomic_DNA"/>
</dbReference>
<protein>
    <submittedName>
        <fullName evidence="1">Uncharacterized protein</fullName>
    </submittedName>
</protein>
<accession>A0ACC2IVL2</accession>
<reference evidence="1" key="1">
    <citation type="submission" date="2022-11" db="EMBL/GenBank/DDBJ databases">
        <title>Genome Sequence of Nemania bipapillata.</title>
        <authorList>
            <person name="Buettner E."/>
        </authorList>
    </citation>
    <scope>NUCLEOTIDE SEQUENCE</scope>
    <source>
        <strain evidence="1">CP14</strain>
    </source>
</reference>
<name>A0ACC2IVL2_9PEZI</name>
<evidence type="ECO:0000313" key="2">
    <source>
        <dbReference type="Proteomes" id="UP001153334"/>
    </source>
</evidence>
<proteinExistence type="predicted"/>
<keyword evidence="2" id="KW-1185">Reference proteome</keyword>
<comment type="caution">
    <text evidence="1">The sequence shown here is derived from an EMBL/GenBank/DDBJ whole genome shotgun (WGS) entry which is preliminary data.</text>
</comment>
<gene>
    <name evidence="1" type="ORF">ONZ43_g3773</name>
</gene>
<sequence>MAAMTASSTASSPVSSRTLHHNRKNAPTWRRRRRRRQDKPPISARLVLDDHVKGDVGILSDDLFADLFPHLQQHDSDEIDQNYTTQQVHHVAIAPWAPDASPQRTNWTVVPVTKSTALAHSTVQFSPSSFALQNFATTLQQIAPSKLSSHSRSGIEIHILDVAALALDTVFVNLESDLVRRLENGEGTFFRDHPTGKGKGHAVPDTSAERLAAALRVALGTLKVVHNGDLFPLPLPPHPITHVPPNPGKVMLCEPVAQGLLAPTTRIILTRGHSQSKQDRAAITSARTLNGDNHDDEDTANDQFYSAAEERDKTDAPDETSDFVTETETEASEVENEDNLSDDSMDEMISLSIPTLPTTNVSGISTMQPGTPMTIGTIGRVLQLQLRVPIAPKAASLRPMV</sequence>
<dbReference type="Proteomes" id="UP001153334">
    <property type="component" value="Unassembled WGS sequence"/>
</dbReference>
<organism evidence="1 2">
    <name type="scientific">Nemania bipapillata</name>
    <dbReference type="NCBI Taxonomy" id="110536"/>
    <lineage>
        <taxon>Eukaryota</taxon>
        <taxon>Fungi</taxon>
        <taxon>Dikarya</taxon>
        <taxon>Ascomycota</taxon>
        <taxon>Pezizomycotina</taxon>
        <taxon>Sordariomycetes</taxon>
        <taxon>Xylariomycetidae</taxon>
        <taxon>Xylariales</taxon>
        <taxon>Xylariaceae</taxon>
        <taxon>Nemania</taxon>
    </lineage>
</organism>
<evidence type="ECO:0000313" key="1">
    <source>
        <dbReference type="EMBL" id="KAJ8119239.1"/>
    </source>
</evidence>